<proteinExistence type="predicted"/>
<feature type="region of interest" description="Disordered" evidence="1">
    <location>
        <begin position="1"/>
        <end position="45"/>
    </location>
</feature>
<dbReference type="EMBL" id="JAIQZJ010000009">
    <property type="protein sequence ID" value="MBZ5739667.1"/>
    <property type="molecule type" value="Genomic_DNA"/>
</dbReference>
<dbReference type="Proteomes" id="UP000780875">
    <property type="component" value="Unassembled WGS sequence"/>
</dbReference>
<organism evidence="2 3">
    <name type="scientific">Nocardioides mangrovi</name>
    <dbReference type="NCBI Taxonomy" id="2874580"/>
    <lineage>
        <taxon>Bacteria</taxon>
        <taxon>Bacillati</taxon>
        <taxon>Actinomycetota</taxon>
        <taxon>Actinomycetes</taxon>
        <taxon>Propionibacteriales</taxon>
        <taxon>Nocardioidaceae</taxon>
        <taxon>Nocardioides</taxon>
    </lineage>
</organism>
<keyword evidence="3" id="KW-1185">Reference proteome</keyword>
<reference evidence="2 3" key="1">
    <citation type="submission" date="2021-09" db="EMBL/GenBank/DDBJ databases">
        <title>Whole genome sequence of Nocardioides sp. GBK3QG-3.</title>
        <authorList>
            <person name="Tuo L."/>
        </authorList>
    </citation>
    <scope>NUCLEOTIDE SEQUENCE [LARGE SCALE GENOMIC DNA]</scope>
    <source>
        <strain evidence="2 3">GBK3QG-3</strain>
    </source>
</reference>
<dbReference type="RefSeq" id="WP_224124027.1">
    <property type="nucleotide sequence ID" value="NZ_JAIQZJ010000009.1"/>
</dbReference>
<evidence type="ECO:0000256" key="1">
    <source>
        <dbReference type="SAM" id="MobiDB-lite"/>
    </source>
</evidence>
<sequence length="45" mass="5200">MTDPRFRQLPEPVRLEDTVVSVDPEPPLDPEGGRDTDTEFVLRYN</sequence>
<feature type="compositionally biased region" description="Basic and acidic residues" evidence="1">
    <location>
        <begin position="1"/>
        <end position="17"/>
    </location>
</feature>
<name>A0ABS7UFV5_9ACTN</name>
<evidence type="ECO:0000313" key="2">
    <source>
        <dbReference type="EMBL" id="MBZ5739667.1"/>
    </source>
</evidence>
<evidence type="ECO:0000313" key="3">
    <source>
        <dbReference type="Proteomes" id="UP000780875"/>
    </source>
</evidence>
<comment type="caution">
    <text evidence="2">The sequence shown here is derived from an EMBL/GenBank/DDBJ whole genome shotgun (WGS) entry which is preliminary data.</text>
</comment>
<accession>A0ABS7UFV5</accession>
<gene>
    <name evidence="2" type="ORF">K8U61_15940</name>
</gene>
<protein>
    <submittedName>
        <fullName evidence="2">Uncharacterized protein</fullName>
    </submittedName>
</protein>